<proteinExistence type="predicted"/>
<name>A0A1M5RII1_9BACI</name>
<protein>
    <submittedName>
        <fullName evidence="1">Uncharacterized protein</fullName>
    </submittedName>
</protein>
<accession>A0A1M5RII1</accession>
<evidence type="ECO:0000313" key="2">
    <source>
        <dbReference type="Proteomes" id="UP000184079"/>
    </source>
</evidence>
<gene>
    <name evidence="1" type="ORF">SAMN05421807_105174</name>
</gene>
<sequence length="111" mass="12938">MLECCCKAGETRELLLEADMADPIWCKGCRCNLDMEDLPLSKELQNELETWASNYGTWINWEKDTLLSNAKKQVMMYNETGYRLLCKLQSELPSHYSIQFIPSTVEEYETL</sequence>
<keyword evidence="2" id="KW-1185">Reference proteome</keyword>
<evidence type="ECO:0000313" key="1">
    <source>
        <dbReference type="EMBL" id="SHH26074.1"/>
    </source>
</evidence>
<reference evidence="2" key="1">
    <citation type="submission" date="2016-11" db="EMBL/GenBank/DDBJ databases">
        <authorList>
            <person name="Varghese N."/>
            <person name="Submissions S."/>
        </authorList>
    </citation>
    <scope>NUCLEOTIDE SEQUENCE [LARGE SCALE GENOMIC DNA]</scope>
    <source>
        <strain evidence="2">CGMCC 1.6496</strain>
    </source>
</reference>
<organism evidence="1 2">
    <name type="scientific">Virgibacillus chiguensis</name>
    <dbReference type="NCBI Taxonomy" id="411959"/>
    <lineage>
        <taxon>Bacteria</taxon>
        <taxon>Bacillati</taxon>
        <taxon>Bacillota</taxon>
        <taxon>Bacilli</taxon>
        <taxon>Bacillales</taxon>
        <taxon>Bacillaceae</taxon>
        <taxon>Virgibacillus</taxon>
    </lineage>
</organism>
<dbReference type="AlphaFoldDB" id="A0A1M5RII1"/>
<dbReference type="Proteomes" id="UP000184079">
    <property type="component" value="Unassembled WGS sequence"/>
</dbReference>
<dbReference type="EMBL" id="FQXD01000005">
    <property type="protein sequence ID" value="SHH26074.1"/>
    <property type="molecule type" value="Genomic_DNA"/>
</dbReference>